<accession>A0A5A4K0D3</accession>
<evidence type="ECO:0000313" key="2">
    <source>
        <dbReference type="Proteomes" id="UP000323995"/>
    </source>
</evidence>
<evidence type="ECO:0000313" key="1">
    <source>
        <dbReference type="EMBL" id="AWY07671.1"/>
    </source>
</evidence>
<protein>
    <submittedName>
        <fullName evidence="1">Uncharacterized protein</fullName>
    </submittedName>
</protein>
<proteinExistence type="predicted"/>
<name>A0A5A4K0D3_9CAUD</name>
<dbReference type="Proteomes" id="UP000323995">
    <property type="component" value="Genome"/>
</dbReference>
<reference evidence="1 2" key="1">
    <citation type="submission" date="2018-05" db="EMBL/GenBank/DDBJ databases">
        <title>Diversity of Listeria phage genomes.</title>
        <authorList>
            <person name="Bavisetty S.C.B."/>
            <person name="Vu H.T.K."/>
            <person name="Vongkamjan K."/>
        </authorList>
    </citation>
    <scope>NUCLEOTIDE SEQUENCE [LARGE SCALE GENOMIC DNA]</scope>
</reference>
<sequence length="38" mass="4576">MTSNYSILTNFGCHWTCPYYIVNDKISHRYEDFKGENK</sequence>
<dbReference type="EMBL" id="MH299806">
    <property type="protein sequence ID" value="AWY07671.1"/>
    <property type="molecule type" value="Genomic_DNA"/>
</dbReference>
<organism evidence="1 2">
    <name type="scientific">Listeria phage LP-KV022</name>
    <dbReference type="NCBI Taxonomy" id="2178917"/>
    <lineage>
        <taxon>Viruses</taxon>
        <taxon>Duplodnaviria</taxon>
        <taxon>Heunggongvirae</taxon>
        <taxon>Uroviricota</taxon>
        <taxon>Caudoviricetes</taxon>
        <taxon>Homburgvirus</taxon>
        <taxon>Homburgvirus LP110</taxon>
    </lineage>
</organism>